<feature type="transmembrane region" description="Helical" evidence="1">
    <location>
        <begin position="80"/>
        <end position="99"/>
    </location>
</feature>
<feature type="transmembrane region" description="Helical" evidence="1">
    <location>
        <begin position="119"/>
        <end position="136"/>
    </location>
</feature>
<dbReference type="GO" id="GO:0010181">
    <property type="term" value="F:FMN binding"/>
    <property type="evidence" value="ECO:0007669"/>
    <property type="project" value="TreeGrafter"/>
</dbReference>
<evidence type="ECO:0000313" key="3">
    <source>
        <dbReference type="Proteomes" id="UP000323300"/>
    </source>
</evidence>
<dbReference type="PANTHER" id="PTHR36964">
    <property type="entry name" value="PROTEIN-METHIONINE-SULFOXIDE REDUCTASE HEME-BINDING SUBUNIT MSRQ"/>
    <property type="match status" value="1"/>
</dbReference>
<dbReference type="PANTHER" id="PTHR36964:SF1">
    <property type="entry name" value="PROTEIN-METHIONINE-SULFOXIDE REDUCTASE HEME-BINDING SUBUNIT MSRQ"/>
    <property type="match status" value="1"/>
</dbReference>
<keyword evidence="3" id="KW-1185">Reference proteome</keyword>
<dbReference type="Proteomes" id="UP000323300">
    <property type="component" value="Unassembled WGS sequence"/>
</dbReference>
<evidence type="ECO:0000256" key="1">
    <source>
        <dbReference type="SAM" id="Phobius"/>
    </source>
</evidence>
<feature type="transmembrane region" description="Helical" evidence="1">
    <location>
        <begin position="174"/>
        <end position="192"/>
    </location>
</feature>
<organism evidence="2 3">
    <name type="scientific">Neomesorhizobium albiziae</name>
    <dbReference type="NCBI Taxonomy" id="335020"/>
    <lineage>
        <taxon>Bacteria</taxon>
        <taxon>Pseudomonadati</taxon>
        <taxon>Pseudomonadota</taxon>
        <taxon>Alphaproteobacteria</taxon>
        <taxon>Hyphomicrobiales</taxon>
        <taxon>Phyllobacteriaceae</taxon>
        <taxon>Neomesorhizobium</taxon>
    </lineage>
</organism>
<keyword evidence="1" id="KW-1133">Transmembrane helix</keyword>
<feature type="transmembrane region" description="Helical" evidence="1">
    <location>
        <begin position="148"/>
        <end position="168"/>
    </location>
</feature>
<dbReference type="AlphaFoldDB" id="A0A1I4CCK6"/>
<dbReference type="RefSeq" id="WP_149761931.1">
    <property type="nucleotide sequence ID" value="NZ_BSPE01000004.1"/>
</dbReference>
<feature type="transmembrane region" description="Helical" evidence="1">
    <location>
        <begin position="37"/>
        <end position="59"/>
    </location>
</feature>
<keyword evidence="1" id="KW-0812">Transmembrane</keyword>
<dbReference type="GO" id="GO:0005886">
    <property type="term" value="C:plasma membrane"/>
    <property type="evidence" value="ECO:0007669"/>
    <property type="project" value="TreeGrafter"/>
</dbReference>
<reference evidence="2 3" key="1">
    <citation type="submission" date="2016-10" db="EMBL/GenBank/DDBJ databases">
        <authorList>
            <person name="Varghese N."/>
            <person name="Submissions S."/>
        </authorList>
    </citation>
    <scope>NUCLEOTIDE SEQUENCE [LARGE SCALE GENOMIC DNA]</scope>
    <source>
        <strain evidence="2 3">DSM 21822</strain>
    </source>
</reference>
<dbReference type="InterPro" id="IPR022837">
    <property type="entry name" value="MsrQ-like"/>
</dbReference>
<evidence type="ECO:0000313" key="2">
    <source>
        <dbReference type="EMBL" id="SFK78503.1"/>
    </source>
</evidence>
<dbReference type="EMBL" id="FOSL01000012">
    <property type="protein sequence ID" value="SFK78503.1"/>
    <property type="molecule type" value="Genomic_DNA"/>
</dbReference>
<sequence>MKTKPVISGWKLFWLVAAIVLALTASILAIHPDPVQAMHVVIRVTAYTSLAPFLAAFLASPMATLAPNDFTRRLLRERRYVGLSFAFSMLVHLAAIFSYGVLNAQFWPSRDFLTNTPGTIGYLFIALLAATPFRIFSRHLSAAAWKRLHTTGVWVIAIIFGLSFLKRIPTVSELYVIPLLIVCVAIAIRLTGKRAQAKRRTGAQIRKSSDAHFNKTVESAA</sequence>
<name>A0A1I4CCK6_9HYPH</name>
<dbReference type="GO" id="GO:0016679">
    <property type="term" value="F:oxidoreductase activity, acting on diphenols and related substances as donors"/>
    <property type="evidence" value="ECO:0007669"/>
    <property type="project" value="TreeGrafter"/>
</dbReference>
<dbReference type="GO" id="GO:0020037">
    <property type="term" value="F:heme binding"/>
    <property type="evidence" value="ECO:0007669"/>
    <property type="project" value="TreeGrafter"/>
</dbReference>
<keyword evidence="1" id="KW-0472">Membrane</keyword>
<feature type="transmembrane region" description="Helical" evidence="1">
    <location>
        <begin position="12"/>
        <end position="31"/>
    </location>
</feature>
<dbReference type="OrthoDB" id="552353at2"/>
<proteinExistence type="predicted"/>
<gene>
    <name evidence="2" type="ORF">SAMN04488498_112144</name>
</gene>
<protein>
    <submittedName>
        <fullName evidence="2">DMSO/TMAO reductase YedYZ, heme-binding membrane subunit</fullName>
    </submittedName>
</protein>
<accession>A0A1I4CCK6</accession>